<dbReference type="GO" id="GO:0046306">
    <property type="term" value="P:alkanesulfonate catabolic process"/>
    <property type="evidence" value="ECO:0007669"/>
    <property type="project" value="TreeGrafter"/>
</dbReference>
<feature type="domain" description="Luciferase-like" evidence="5">
    <location>
        <begin position="10"/>
        <end position="324"/>
    </location>
</feature>
<dbReference type="RefSeq" id="WP_197163508.1">
    <property type="nucleotide sequence ID" value="NZ_JADZGI010000001.1"/>
</dbReference>
<gene>
    <name evidence="6" type="ORF">I5E68_10325</name>
</gene>
<comment type="caution">
    <text evidence="6">The sequence shown here is derived from an EMBL/GenBank/DDBJ whole genome shotgun (WGS) entry which is preliminary data.</text>
</comment>
<dbReference type="PANTHER" id="PTHR42847">
    <property type="entry name" value="ALKANESULFONATE MONOOXYGENASE"/>
    <property type="match status" value="1"/>
</dbReference>
<dbReference type="Gene3D" id="3.20.20.30">
    <property type="entry name" value="Luciferase-like domain"/>
    <property type="match status" value="1"/>
</dbReference>
<dbReference type="AlphaFoldDB" id="A0A931HCL9"/>
<accession>A0A931HCL9</accession>
<dbReference type="InterPro" id="IPR011251">
    <property type="entry name" value="Luciferase-like_dom"/>
</dbReference>
<dbReference type="CDD" id="cd01094">
    <property type="entry name" value="Alkanesulfonate_monoxygenase"/>
    <property type="match status" value="1"/>
</dbReference>
<dbReference type="InterPro" id="IPR050172">
    <property type="entry name" value="SsuD_RutA_monooxygenase"/>
</dbReference>
<keyword evidence="4" id="KW-0503">Monooxygenase</keyword>
<keyword evidence="7" id="KW-1185">Reference proteome</keyword>
<evidence type="ECO:0000259" key="5">
    <source>
        <dbReference type="Pfam" id="PF00296"/>
    </source>
</evidence>
<protein>
    <submittedName>
        <fullName evidence="6">LLM class flavin-dependent oxidoreductase</fullName>
    </submittedName>
</protein>
<keyword evidence="1" id="KW-0285">Flavoprotein</keyword>
<evidence type="ECO:0000256" key="3">
    <source>
        <dbReference type="ARBA" id="ARBA00023002"/>
    </source>
</evidence>
<evidence type="ECO:0000313" key="7">
    <source>
        <dbReference type="Proteomes" id="UP000617634"/>
    </source>
</evidence>
<evidence type="ECO:0000313" key="6">
    <source>
        <dbReference type="EMBL" id="MBH0113342.1"/>
    </source>
</evidence>
<dbReference type="Pfam" id="PF00296">
    <property type="entry name" value="Bac_luciferase"/>
    <property type="match status" value="1"/>
</dbReference>
<organism evidence="6 7">
    <name type="scientific">Novosphingobium aureum</name>
    <dbReference type="NCBI Taxonomy" id="2792964"/>
    <lineage>
        <taxon>Bacteria</taxon>
        <taxon>Pseudomonadati</taxon>
        <taxon>Pseudomonadota</taxon>
        <taxon>Alphaproteobacteria</taxon>
        <taxon>Sphingomonadales</taxon>
        <taxon>Sphingomonadaceae</taxon>
        <taxon>Novosphingobium</taxon>
    </lineage>
</organism>
<keyword evidence="2" id="KW-0288">FMN</keyword>
<proteinExistence type="predicted"/>
<dbReference type="GO" id="GO:0008726">
    <property type="term" value="F:alkanesulfonate monooxygenase activity"/>
    <property type="evidence" value="ECO:0007669"/>
    <property type="project" value="TreeGrafter"/>
</dbReference>
<reference evidence="6" key="1">
    <citation type="submission" date="2020-11" db="EMBL/GenBank/DDBJ databases">
        <title>Novosphingobium aureum sp. nov., a marine bacterium isolated from sediment of a salt flat.</title>
        <authorList>
            <person name="Yoo Y."/>
            <person name="Kim J.-J."/>
        </authorList>
    </citation>
    <scope>NUCLEOTIDE SEQUENCE</scope>
    <source>
        <strain evidence="6">YJ-S2-02</strain>
    </source>
</reference>
<evidence type="ECO:0000256" key="1">
    <source>
        <dbReference type="ARBA" id="ARBA00022630"/>
    </source>
</evidence>
<dbReference type="EMBL" id="JADZGI010000001">
    <property type="protein sequence ID" value="MBH0113342.1"/>
    <property type="molecule type" value="Genomic_DNA"/>
</dbReference>
<keyword evidence="3" id="KW-0560">Oxidoreductase</keyword>
<dbReference type="InterPro" id="IPR036661">
    <property type="entry name" value="Luciferase-like_sf"/>
</dbReference>
<evidence type="ECO:0000256" key="4">
    <source>
        <dbReference type="ARBA" id="ARBA00023033"/>
    </source>
</evidence>
<dbReference type="SUPFAM" id="SSF51679">
    <property type="entry name" value="Bacterial luciferase-like"/>
    <property type="match status" value="1"/>
</dbReference>
<evidence type="ECO:0000256" key="2">
    <source>
        <dbReference type="ARBA" id="ARBA00022643"/>
    </source>
</evidence>
<sequence>MSGHEIELVGLVAPYRGSEASEGPPLYDPDFIAEAARGYEAAGYDRVLIGQNAKSADSLVTATWVAAATTRLKLMVAHRPGFIAPTMAARAFATLDQFSGGRAGVHIISAFSDIETRCDGDYLTKDERYRRSNEYVRVMRRVWAGESPCDHEGEWYRFENAGSEVHPVKGTVPVFWAGNSELAVKFGSELADTYAFGPGSVAQVGEQVARVRAEAARHGRNPRCSMSMRLVVADTDEEAWARAGELLHTVEARQAAHGALGRDLGKAAQEVAAKAAQADAAHEDPCLWTGLTQATQGRLQVMCLVGSPQTLVEALLRYRAVGIDTFLVTGFDWLADARRIGLEIGPELRRRGNAM</sequence>
<dbReference type="Proteomes" id="UP000617634">
    <property type="component" value="Unassembled WGS sequence"/>
</dbReference>
<dbReference type="PANTHER" id="PTHR42847:SF9">
    <property type="entry name" value="BLL6451 PROTEIN"/>
    <property type="match status" value="1"/>
</dbReference>
<name>A0A931HCL9_9SPHN</name>